<dbReference type="EMBL" id="MPUH01000438">
    <property type="protein sequence ID" value="OMJ80118.1"/>
    <property type="molecule type" value="Genomic_DNA"/>
</dbReference>
<evidence type="ECO:0000313" key="1">
    <source>
        <dbReference type="EMBL" id="OMJ80118.1"/>
    </source>
</evidence>
<dbReference type="Proteomes" id="UP000187209">
    <property type="component" value="Unassembled WGS sequence"/>
</dbReference>
<dbReference type="AlphaFoldDB" id="A0A1R2BTI3"/>
<comment type="caution">
    <text evidence="1">The sequence shown here is derived from an EMBL/GenBank/DDBJ whole genome shotgun (WGS) entry which is preliminary data.</text>
</comment>
<proteinExistence type="predicted"/>
<protein>
    <submittedName>
        <fullName evidence="1">Uncharacterized protein</fullName>
    </submittedName>
</protein>
<keyword evidence="2" id="KW-1185">Reference proteome</keyword>
<accession>A0A1R2BTI3</accession>
<gene>
    <name evidence="1" type="ORF">SteCoe_19716</name>
</gene>
<name>A0A1R2BTI3_9CILI</name>
<organism evidence="1 2">
    <name type="scientific">Stentor coeruleus</name>
    <dbReference type="NCBI Taxonomy" id="5963"/>
    <lineage>
        <taxon>Eukaryota</taxon>
        <taxon>Sar</taxon>
        <taxon>Alveolata</taxon>
        <taxon>Ciliophora</taxon>
        <taxon>Postciliodesmatophora</taxon>
        <taxon>Heterotrichea</taxon>
        <taxon>Heterotrichida</taxon>
        <taxon>Stentoridae</taxon>
        <taxon>Stentor</taxon>
    </lineage>
</organism>
<sequence length="111" mass="13007">MFGVYIYYQKEVFDLLDITFPTCYCSIQDIYFAYLISVCNKLSENRRLFYNETRVVRMNPESDNGIPVATEYKEVIAYPKQPKLPCNCVCTVYDFSKGYEEKAITGEDSER</sequence>
<reference evidence="1 2" key="1">
    <citation type="submission" date="2016-11" db="EMBL/GenBank/DDBJ databases">
        <title>The macronuclear genome of Stentor coeruleus: a giant cell with tiny introns.</title>
        <authorList>
            <person name="Slabodnick M."/>
            <person name="Ruby J.G."/>
            <person name="Reiff S.B."/>
            <person name="Swart E.C."/>
            <person name="Gosai S."/>
            <person name="Prabakaran S."/>
            <person name="Witkowska E."/>
            <person name="Larue G.E."/>
            <person name="Fisher S."/>
            <person name="Freeman R.M."/>
            <person name="Gunawardena J."/>
            <person name="Chu W."/>
            <person name="Stover N.A."/>
            <person name="Gregory B.D."/>
            <person name="Nowacki M."/>
            <person name="Derisi J."/>
            <person name="Roy S.W."/>
            <person name="Marshall W.F."/>
            <person name="Sood P."/>
        </authorList>
    </citation>
    <scope>NUCLEOTIDE SEQUENCE [LARGE SCALE GENOMIC DNA]</scope>
    <source>
        <strain evidence="1">WM001</strain>
    </source>
</reference>
<evidence type="ECO:0000313" key="2">
    <source>
        <dbReference type="Proteomes" id="UP000187209"/>
    </source>
</evidence>